<proteinExistence type="predicted"/>
<evidence type="ECO:0000313" key="3">
    <source>
        <dbReference type="Proteomes" id="UP000006671"/>
    </source>
</evidence>
<feature type="signal peptide" evidence="1">
    <location>
        <begin position="1"/>
        <end position="24"/>
    </location>
</feature>
<dbReference type="KEGG" id="ngr:NAEGRDRAFT_79568"/>
<organism evidence="3">
    <name type="scientific">Naegleria gruberi</name>
    <name type="common">Amoeba</name>
    <dbReference type="NCBI Taxonomy" id="5762"/>
    <lineage>
        <taxon>Eukaryota</taxon>
        <taxon>Discoba</taxon>
        <taxon>Heterolobosea</taxon>
        <taxon>Tetramitia</taxon>
        <taxon>Eutetramitia</taxon>
        <taxon>Vahlkampfiidae</taxon>
        <taxon>Naegleria</taxon>
    </lineage>
</organism>
<evidence type="ECO:0000256" key="1">
    <source>
        <dbReference type="SAM" id="SignalP"/>
    </source>
</evidence>
<protein>
    <submittedName>
        <fullName evidence="2">Nucleoporin</fullName>
    </submittedName>
</protein>
<dbReference type="GeneID" id="8853043"/>
<evidence type="ECO:0000313" key="2">
    <source>
        <dbReference type="EMBL" id="EFC44957.1"/>
    </source>
</evidence>
<dbReference type="VEuPathDB" id="AmoebaDB:NAEGRDRAFT_79568"/>
<gene>
    <name evidence="2" type="ORF">NAEGRDRAFT_79568</name>
</gene>
<dbReference type="RefSeq" id="XP_002677701.1">
    <property type="nucleotide sequence ID" value="XM_002677655.1"/>
</dbReference>
<accession>D2VDT7</accession>
<feature type="chain" id="PRO_5003038581" evidence="1">
    <location>
        <begin position="25"/>
        <end position="329"/>
    </location>
</feature>
<name>D2VDT7_NAEGR</name>
<dbReference type="Proteomes" id="UP000006671">
    <property type="component" value="Unassembled WGS sequence"/>
</dbReference>
<reference evidence="2 3" key="1">
    <citation type="journal article" date="2010" name="Cell">
        <title>The genome of Naegleria gruberi illuminates early eukaryotic versatility.</title>
        <authorList>
            <person name="Fritz-Laylin L.K."/>
            <person name="Prochnik S.E."/>
            <person name="Ginger M.L."/>
            <person name="Dacks J.B."/>
            <person name="Carpenter M.L."/>
            <person name="Field M.C."/>
            <person name="Kuo A."/>
            <person name="Paredez A."/>
            <person name="Chapman J."/>
            <person name="Pham J."/>
            <person name="Shu S."/>
            <person name="Neupane R."/>
            <person name="Cipriano M."/>
            <person name="Mancuso J."/>
            <person name="Tu H."/>
            <person name="Salamov A."/>
            <person name="Lindquist E."/>
            <person name="Shapiro H."/>
            <person name="Lucas S."/>
            <person name="Grigoriev I.V."/>
            <person name="Cande W.Z."/>
            <person name="Fulton C."/>
            <person name="Rokhsar D.S."/>
            <person name="Dawson S.C."/>
        </authorList>
    </citation>
    <scope>NUCLEOTIDE SEQUENCE [LARGE SCALE GENOMIC DNA]</scope>
    <source>
        <strain evidence="2 3">NEG-M</strain>
    </source>
</reference>
<sequence>MTLSSKQIVVVLIIVGFCVSYTLASSASEPAFKSQLRSCFEGNRNTECIVNQGSWNSCGRSVYSSYQLAVSISMNCMRSVCGSQNGLCCNTYCSMFGLSGSDHSNCFSSCYNSYRPSTNGGSSFGGNIPAASDALTGSVSCSIPCAAAFSFYENKVAESVAKKPAEVKTFKTLVKNLQSGKPIKKSNPGYTITSAKTLSTSSPSSATYFTALKPKVVLKGSEHNQVLRTSIEEAVPTNLDSAQFYNSQVASNQICSNSMKDVVKVSILKNTKIECSKLLQWIKNDKTIAPENLENVYNFMLVLHQKCSALPNSKCVMPNVGSIKLTNTK</sequence>
<keyword evidence="1" id="KW-0732">Signal</keyword>
<dbReference type="InParanoid" id="D2VDT7"/>
<dbReference type="AlphaFoldDB" id="D2VDT7"/>
<dbReference type="EMBL" id="GG738865">
    <property type="protein sequence ID" value="EFC44957.1"/>
    <property type="molecule type" value="Genomic_DNA"/>
</dbReference>
<keyword evidence="3" id="KW-1185">Reference proteome</keyword>
<dbReference type="OrthoDB" id="10658594at2759"/>